<dbReference type="OrthoDB" id="188761at2"/>
<dbReference type="InterPro" id="IPR013325">
    <property type="entry name" value="RNA_pol_sigma_r2"/>
</dbReference>
<comment type="similarity">
    <text evidence="1 6">Belongs to the sigma-70 factor family. ECF subfamily.</text>
</comment>
<dbReference type="NCBIfam" id="TIGR02937">
    <property type="entry name" value="sigma70-ECF"/>
    <property type="match status" value="1"/>
</dbReference>
<keyword evidence="10" id="KW-1185">Reference proteome</keyword>
<proteinExistence type="inferred from homology"/>
<dbReference type="AlphaFoldDB" id="A0A366XRV6"/>
<evidence type="ECO:0000259" key="8">
    <source>
        <dbReference type="Pfam" id="PF08281"/>
    </source>
</evidence>
<comment type="caution">
    <text evidence="9">The sequence shown here is derived from an EMBL/GenBank/DDBJ whole genome shotgun (WGS) entry which is preliminary data.</text>
</comment>
<gene>
    <name evidence="9" type="ORF">DS031_17295</name>
</gene>
<dbReference type="InterPro" id="IPR013324">
    <property type="entry name" value="RNA_pol_sigma_r3/r4-like"/>
</dbReference>
<dbReference type="InterPro" id="IPR013249">
    <property type="entry name" value="RNA_pol_sigma70_r4_t2"/>
</dbReference>
<dbReference type="Pfam" id="PF08281">
    <property type="entry name" value="Sigma70_r4_2"/>
    <property type="match status" value="1"/>
</dbReference>
<dbReference type="InterPro" id="IPR014284">
    <property type="entry name" value="RNA_pol_sigma-70_dom"/>
</dbReference>
<protein>
    <recommendedName>
        <fullName evidence="6">RNA polymerase sigma factor</fullName>
    </recommendedName>
</protein>
<evidence type="ECO:0000256" key="4">
    <source>
        <dbReference type="ARBA" id="ARBA00023125"/>
    </source>
</evidence>
<dbReference type="Gene3D" id="1.10.1740.10">
    <property type="match status" value="1"/>
</dbReference>
<dbReference type="Pfam" id="PF04542">
    <property type="entry name" value="Sigma70_r2"/>
    <property type="match status" value="1"/>
</dbReference>
<name>A0A366XRV6_9BACI</name>
<dbReference type="EMBL" id="QOCW01000022">
    <property type="protein sequence ID" value="RBW68278.1"/>
    <property type="molecule type" value="Genomic_DNA"/>
</dbReference>
<keyword evidence="3 6" id="KW-0731">Sigma factor</keyword>
<dbReference type="CDD" id="cd06171">
    <property type="entry name" value="Sigma70_r4"/>
    <property type="match status" value="1"/>
</dbReference>
<evidence type="ECO:0000256" key="5">
    <source>
        <dbReference type="ARBA" id="ARBA00023163"/>
    </source>
</evidence>
<dbReference type="InterPro" id="IPR007627">
    <property type="entry name" value="RNA_pol_sigma70_r2"/>
</dbReference>
<evidence type="ECO:0000313" key="9">
    <source>
        <dbReference type="EMBL" id="RBW68278.1"/>
    </source>
</evidence>
<dbReference type="PROSITE" id="PS01063">
    <property type="entry name" value="SIGMA70_ECF"/>
    <property type="match status" value="1"/>
</dbReference>
<dbReference type="GO" id="GO:0003677">
    <property type="term" value="F:DNA binding"/>
    <property type="evidence" value="ECO:0007669"/>
    <property type="project" value="UniProtKB-KW"/>
</dbReference>
<evidence type="ECO:0000313" key="10">
    <source>
        <dbReference type="Proteomes" id="UP000253314"/>
    </source>
</evidence>
<feature type="domain" description="RNA polymerase sigma factor 70 region 4 type 2" evidence="8">
    <location>
        <begin position="121"/>
        <end position="172"/>
    </location>
</feature>
<evidence type="ECO:0000259" key="7">
    <source>
        <dbReference type="Pfam" id="PF04542"/>
    </source>
</evidence>
<keyword evidence="5 6" id="KW-0804">Transcription</keyword>
<accession>A0A366XRV6</accession>
<dbReference type="GO" id="GO:0016987">
    <property type="term" value="F:sigma factor activity"/>
    <property type="evidence" value="ECO:0007669"/>
    <property type="project" value="UniProtKB-KW"/>
</dbReference>
<organism evidence="9 10">
    <name type="scientific">Bacillus taeanensis</name>
    <dbReference type="NCBI Taxonomy" id="273032"/>
    <lineage>
        <taxon>Bacteria</taxon>
        <taxon>Bacillati</taxon>
        <taxon>Bacillota</taxon>
        <taxon>Bacilli</taxon>
        <taxon>Bacillales</taxon>
        <taxon>Bacillaceae</taxon>
        <taxon>Bacillus</taxon>
    </lineage>
</organism>
<dbReference type="InterPro" id="IPR036388">
    <property type="entry name" value="WH-like_DNA-bd_sf"/>
</dbReference>
<sequence>MGKVGAVLEHKENQKDVGLIYRNYYMKVYHAALSVVKDCHIAEDVVQETFIKAYKNIEKMDEECRIGSWLSTIAVRTAIDFVRKEKRSGAVPVESIILELNEDKWKSRSVEKEVEQLFLKEDLLQFVGELKPELGEILLLKFQKGLKEEEIARYMKLPLGTVKSRIYRGRNKVKDYLLKQYVS</sequence>
<dbReference type="SUPFAM" id="SSF88659">
    <property type="entry name" value="Sigma3 and sigma4 domains of RNA polymerase sigma factors"/>
    <property type="match status" value="1"/>
</dbReference>
<dbReference type="GO" id="GO:0006352">
    <property type="term" value="P:DNA-templated transcription initiation"/>
    <property type="evidence" value="ECO:0007669"/>
    <property type="project" value="InterPro"/>
</dbReference>
<evidence type="ECO:0000256" key="3">
    <source>
        <dbReference type="ARBA" id="ARBA00023082"/>
    </source>
</evidence>
<reference evidence="9 10" key="1">
    <citation type="submission" date="2018-07" db="EMBL/GenBank/DDBJ databases">
        <title>Lottiidibacillus patelloidae gen. nov., sp. nov., isolated from the intestinal tract of a marine limpet and the reclassification of B. taeanensis BH030017T, B. algicola KMM 3737T and B. hwajinpoensis SW-72T as genus Lottiidibacillus.</title>
        <authorList>
            <person name="Liu R."/>
            <person name="Huang Z."/>
        </authorList>
    </citation>
    <scope>NUCLEOTIDE SEQUENCE [LARGE SCALE GENOMIC DNA]</scope>
    <source>
        <strain evidence="9 10">BH030017</strain>
    </source>
</reference>
<dbReference type="Gene3D" id="1.10.10.10">
    <property type="entry name" value="Winged helix-like DNA-binding domain superfamily/Winged helix DNA-binding domain"/>
    <property type="match status" value="1"/>
</dbReference>
<evidence type="ECO:0000256" key="1">
    <source>
        <dbReference type="ARBA" id="ARBA00010641"/>
    </source>
</evidence>
<dbReference type="SUPFAM" id="SSF88946">
    <property type="entry name" value="Sigma2 domain of RNA polymerase sigma factors"/>
    <property type="match status" value="1"/>
</dbReference>
<dbReference type="Proteomes" id="UP000253314">
    <property type="component" value="Unassembled WGS sequence"/>
</dbReference>
<keyword evidence="4 6" id="KW-0238">DNA-binding</keyword>
<dbReference type="PANTHER" id="PTHR43133:SF51">
    <property type="entry name" value="RNA POLYMERASE SIGMA FACTOR"/>
    <property type="match status" value="1"/>
</dbReference>
<dbReference type="GO" id="GO:0006950">
    <property type="term" value="P:response to stress"/>
    <property type="evidence" value="ECO:0007669"/>
    <property type="project" value="UniProtKB-ARBA"/>
</dbReference>
<evidence type="ECO:0000256" key="2">
    <source>
        <dbReference type="ARBA" id="ARBA00023015"/>
    </source>
</evidence>
<feature type="domain" description="RNA polymerase sigma-70 region 2" evidence="7">
    <location>
        <begin position="20"/>
        <end position="87"/>
    </location>
</feature>
<dbReference type="InterPro" id="IPR000838">
    <property type="entry name" value="RNA_pol_sigma70_ECF_CS"/>
</dbReference>
<dbReference type="InterPro" id="IPR039425">
    <property type="entry name" value="RNA_pol_sigma-70-like"/>
</dbReference>
<evidence type="ECO:0000256" key="6">
    <source>
        <dbReference type="RuleBase" id="RU000716"/>
    </source>
</evidence>
<dbReference type="PANTHER" id="PTHR43133">
    <property type="entry name" value="RNA POLYMERASE ECF-TYPE SIGMA FACTO"/>
    <property type="match status" value="1"/>
</dbReference>
<keyword evidence="2 6" id="KW-0805">Transcription regulation</keyword>